<keyword evidence="2" id="KW-1185">Reference proteome</keyword>
<evidence type="ECO:0000313" key="1">
    <source>
        <dbReference type="EMBL" id="GBE59095.1"/>
    </source>
</evidence>
<dbReference type="AlphaFoldDB" id="A0A2H6K7X6"/>
<sequence>MNLELLHSARTESVARDKEYLEPVALQQVSNLGQASRLAHPVHSKEQHGVHLVTCVGFGDIAQQIDRFLWRENPPNRRLKRLAHGGGDRLQRRRLLTNQARRDGVADHGGNVVGNVFRVQLKLQLLQRFFYGLRRQYHVPRVFQYHFGEIVQHAGAVGALVGAGLRSHIAPAAPENPSQRLTHAAEYATFC</sequence>
<name>A0A2H6K7X6_9APIC</name>
<gene>
    <name evidence="1" type="ORF">BOVATA_005880</name>
</gene>
<evidence type="ECO:0000313" key="2">
    <source>
        <dbReference type="Proteomes" id="UP000236319"/>
    </source>
</evidence>
<accession>A0A2H6K7X6</accession>
<protein>
    <submittedName>
        <fullName evidence="1">Phosphoserine phosphatase, putative</fullName>
    </submittedName>
</protein>
<proteinExistence type="predicted"/>
<reference evidence="1 2" key="1">
    <citation type="journal article" date="2017" name="BMC Genomics">
        <title>Whole-genome assembly of Babesia ovata and comparative genomics between closely related pathogens.</title>
        <authorList>
            <person name="Yamagishi J."/>
            <person name="Asada M."/>
            <person name="Hakimi H."/>
            <person name="Tanaka T.Q."/>
            <person name="Sugimoto C."/>
            <person name="Kawazu S."/>
        </authorList>
    </citation>
    <scope>NUCLEOTIDE SEQUENCE [LARGE SCALE GENOMIC DNA]</scope>
    <source>
        <strain evidence="1 2">Miyake</strain>
    </source>
</reference>
<dbReference type="VEuPathDB" id="PiroplasmaDB:BOVATA_005880"/>
<organism evidence="1 2">
    <name type="scientific">Babesia ovata</name>
    <dbReference type="NCBI Taxonomy" id="189622"/>
    <lineage>
        <taxon>Eukaryota</taxon>
        <taxon>Sar</taxon>
        <taxon>Alveolata</taxon>
        <taxon>Apicomplexa</taxon>
        <taxon>Aconoidasida</taxon>
        <taxon>Piroplasmida</taxon>
        <taxon>Babesiidae</taxon>
        <taxon>Babesia</taxon>
    </lineage>
</organism>
<dbReference type="Proteomes" id="UP000236319">
    <property type="component" value="Unassembled WGS sequence"/>
</dbReference>
<dbReference type="RefSeq" id="XP_028865338.1">
    <property type="nucleotide sequence ID" value="XM_029009505.1"/>
</dbReference>
<comment type="caution">
    <text evidence="1">The sequence shown here is derived from an EMBL/GenBank/DDBJ whole genome shotgun (WGS) entry which is preliminary data.</text>
</comment>
<dbReference type="EMBL" id="BDSA01000001">
    <property type="protein sequence ID" value="GBE59095.1"/>
    <property type="molecule type" value="Genomic_DNA"/>
</dbReference>
<dbReference type="GeneID" id="39872865"/>